<dbReference type="AlphaFoldDB" id="A0A0X8JE56"/>
<evidence type="ECO:0000313" key="2">
    <source>
        <dbReference type="Proteomes" id="UP000065220"/>
    </source>
</evidence>
<dbReference type="Gene3D" id="3.30.310.50">
    <property type="entry name" value="Alpha-D-phosphohexomutase, C-terminal domain"/>
    <property type="match status" value="1"/>
</dbReference>
<gene>
    <name evidence="1" type="ORF">AXF14_05740</name>
</gene>
<keyword evidence="2" id="KW-1185">Reference proteome</keyword>
<organism evidence="1 2">
    <name type="scientific">Actinomyces radicidentis</name>
    <dbReference type="NCBI Taxonomy" id="111015"/>
    <lineage>
        <taxon>Bacteria</taxon>
        <taxon>Bacillati</taxon>
        <taxon>Actinomycetota</taxon>
        <taxon>Actinomycetes</taxon>
        <taxon>Actinomycetales</taxon>
        <taxon>Actinomycetaceae</taxon>
        <taxon>Actinomyces</taxon>
    </lineage>
</organism>
<reference evidence="2" key="1">
    <citation type="submission" date="2016-02" db="EMBL/GenBank/DDBJ databases">
        <authorList>
            <person name="Holder M.E."/>
            <person name="Ajami N.J."/>
            <person name="Petrosino J.F."/>
        </authorList>
    </citation>
    <scope>NUCLEOTIDE SEQUENCE [LARGE SCALE GENOMIC DNA]</scope>
    <source>
        <strain evidence="2">CCUG 36733</strain>
    </source>
</reference>
<evidence type="ECO:0008006" key="3">
    <source>
        <dbReference type="Google" id="ProtNLM"/>
    </source>
</evidence>
<dbReference type="KEGG" id="ard:AXF14_05740"/>
<evidence type="ECO:0000313" key="1">
    <source>
        <dbReference type="EMBL" id="AMD87180.1"/>
    </source>
</evidence>
<dbReference type="EMBL" id="CP014228">
    <property type="protein sequence ID" value="AMD87180.1"/>
    <property type="molecule type" value="Genomic_DNA"/>
</dbReference>
<dbReference type="Pfam" id="PF09981">
    <property type="entry name" value="DUF2218"/>
    <property type="match status" value="1"/>
</dbReference>
<dbReference type="OrthoDB" id="9806511at2"/>
<dbReference type="STRING" id="111015.AXF14_05740"/>
<proteinExistence type="predicted"/>
<accession>A0A0X8JE56</accession>
<name>A0A0X8JE56_ACTRD</name>
<dbReference type="RefSeq" id="WP_067941582.1">
    <property type="nucleotide sequence ID" value="NZ_CP014228.1"/>
</dbReference>
<sequence length="146" mass="15443">MSTSADLDRTSVARVATDRPARYGKQLASHMSHKITTSWDADAAVGELVFDRGGAASGRVDLSTEDGALVLALHAPESELERLEHVAGIHLARFGVEDQLAVSWVRDDGSAGTSQGPLSPEELAELKAKREARLAREAAEQTAPGA</sequence>
<dbReference type="Proteomes" id="UP000065220">
    <property type="component" value="Chromosome"/>
</dbReference>
<protein>
    <recommendedName>
        <fullName evidence="3">DUF2218 domain-containing protein</fullName>
    </recommendedName>
</protein>
<dbReference type="InterPro" id="IPR014543">
    <property type="entry name" value="UCP028291"/>
</dbReference>